<proteinExistence type="predicted"/>
<comment type="caution">
    <text evidence="1">The sequence shown here is derived from an EMBL/GenBank/DDBJ whole genome shotgun (WGS) entry which is preliminary data.</text>
</comment>
<dbReference type="Proteomes" id="UP000807342">
    <property type="component" value="Unassembled WGS sequence"/>
</dbReference>
<accession>A0A9P5WYK6</accession>
<sequence>VPAIPTTRKIKTDNVPALSLGLMGISIAYGRVATGSVSRSVLPTIPPEDGWTFWDSADIYGNSEDFVETWYICFVAFHTLLY</sequence>
<dbReference type="InterPro" id="IPR036812">
    <property type="entry name" value="NAD(P)_OxRdtase_dom_sf"/>
</dbReference>
<organism evidence="1 2">
    <name type="scientific">Macrolepiota fuliginosa MF-IS2</name>
    <dbReference type="NCBI Taxonomy" id="1400762"/>
    <lineage>
        <taxon>Eukaryota</taxon>
        <taxon>Fungi</taxon>
        <taxon>Dikarya</taxon>
        <taxon>Basidiomycota</taxon>
        <taxon>Agaricomycotina</taxon>
        <taxon>Agaricomycetes</taxon>
        <taxon>Agaricomycetidae</taxon>
        <taxon>Agaricales</taxon>
        <taxon>Agaricineae</taxon>
        <taxon>Agaricaceae</taxon>
        <taxon>Macrolepiota</taxon>
    </lineage>
</organism>
<evidence type="ECO:0000313" key="2">
    <source>
        <dbReference type="Proteomes" id="UP000807342"/>
    </source>
</evidence>
<gene>
    <name evidence="1" type="ORF">P691DRAFT_686163</name>
</gene>
<protein>
    <recommendedName>
        <fullName evidence="3">Aldo/keto reductase</fullName>
    </recommendedName>
</protein>
<keyword evidence="2" id="KW-1185">Reference proteome</keyword>
<dbReference type="EMBL" id="MU152213">
    <property type="protein sequence ID" value="KAF9440867.1"/>
    <property type="molecule type" value="Genomic_DNA"/>
</dbReference>
<feature type="non-terminal residue" evidence="1">
    <location>
        <position position="1"/>
    </location>
</feature>
<evidence type="ECO:0000313" key="1">
    <source>
        <dbReference type="EMBL" id="KAF9440867.1"/>
    </source>
</evidence>
<dbReference type="OrthoDB" id="2884715at2759"/>
<evidence type="ECO:0008006" key="3">
    <source>
        <dbReference type="Google" id="ProtNLM"/>
    </source>
</evidence>
<reference evidence="1" key="1">
    <citation type="submission" date="2020-11" db="EMBL/GenBank/DDBJ databases">
        <authorList>
            <consortium name="DOE Joint Genome Institute"/>
            <person name="Ahrendt S."/>
            <person name="Riley R."/>
            <person name="Andreopoulos W."/>
            <person name="Labutti K."/>
            <person name="Pangilinan J."/>
            <person name="Ruiz-Duenas F.J."/>
            <person name="Barrasa J.M."/>
            <person name="Sanchez-Garcia M."/>
            <person name="Camarero S."/>
            <person name="Miyauchi S."/>
            <person name="Serrano A."/>
            <person name="Linde D."/>
            <person name="Babiker R."/>
            <person name="Drula E."/>
            <person name="Ayuso-Fernandez I."/>
            <person name="Pacheco R."/>
            <person name="Padilla G."/>
            <person name="Ferreira P."/>
            <person name="Barriuso J."/>
            <person name="Kellner H."/>
            <person name="Castanera R."/>
            <person name="Alfaro M."/>
            <person name="Ramirez L."/>
            <person name="Pisabarro A.G."/>
            <person name="Kuo A."/>
            <person name="Tritt A."/>
            <person name="Lipzen A."/>
            <person name="He G."/>
            <person name="Yan M."/>
            <person name="Ng V."/>
            <person name="Cullen D."/>
            <person name="Martin F."/>
            <person name="Rosso M.-N."/>
            <person name="Henrissat B."/>
            <person name="Hibbett D."/>
            <person name="Martinez A.T."/>
            <person name="Grigoriev I.V."/>
        </authorList>
    </citation>
    <scope>NUCLEOTIDE SEQUENCE</scope>
    <source>
        <strain evidence="1">MF-IS2</strain>
    </source>
</reference>
<dbReference type="AlphaFoldDB" id="A0A9P5WYK6"/>
<dbReference type="SUPFAM" id="SSF51430">
    <property type="entry name" value="NAD(P)-linked oxidoreductase"/>
    <property type="match status" value="1"/>
</dbReference>
<name>A0A9P5WYK6_9AGAR</name>